<reference evidence="3" key="1">
    <citation type="journal article" date="2019" name="Int. J. Syst. Evol. Microbiol.">
        <title>The Global Catalogue of Microorganisms (GCM) 10K type strain sequencing project: providing services to taxonomists for standard genome sequencing and annotation.</title>
        <authorList>
            <consortium name="The Broad Institute Genomics Platform"/>
            <consortium name="The Broad Institute Genome Sequencing Center for Infectious Disease"/>
            <person name="Wu L."/>
            <person name="Ma J."/>
        </authorList>
    </citation>
    <scope>NUCLEOTIDE SEQUENCE [LARGE SCALE GENOMIC DNA]</scope>
    <source>
        <strain evidence="3">JCM 14307</strain>
    </source>
</reference>
<feature type="transmembrane region" description="Helical" evidence="1">
    <location>
        <begin position="79"/>
        <end position="98"/>
    </location>
</feature>
<feature type="transmembrane region" description="Helical" evidence="1">
    <location>
        <begin position="104"/>
        <end position="123"/>
    </location>
</feature>
<dbReference type="EMBL" id="BAAANF010000016">
    <property type="protein sequence ID" value="GAA1692307.1"/>
    <property type="molecule type" value="Genomic_DNA"/>
</dbReference>
<evidence type="ECO:0008006" key="4">
    <source>
        <dbReference type="Google" id="ProtNLM"/>
    </source>
</evidence>
<name>A0ABP4TRB1_9ACTN</name>
<keyword evidence="3" id="KW-1185">Reference proteome</keyword>
<keyword evidence="1" id="KW-0472">Membrane</keyword>
<dbReference type="Proteomes" id="UP001500280">
    <property type="component" value="Unassembled WGS sequence"/>
</dbReference>
<organism evidence="2 3">
    <name type="scientific">Kribbella yunnanensis</name>
    <dbReference type="NCBI Taxonomy" id="190194"/>
    <lineage>
        <taxon>Bacteria</taxon>
        <taxon>Bacillati</taxon>
        <taxon>Actinomycetota</taxon>
        <taxon>Actinomycetes</taxon>
        <taxon>Propionibacteriales</taxon>
        <taxon>Kribbellaceae</taxon>
        <taxon>Kribbella</taxon>
    </lineage>
</organism>
<feature type="transmembrane region" description="Helical" evidence="1">
    <location>
        <begin position="51"/>
        <end position="72"/>
    </location>
</feature>
<sequence length="128" mass="13996">MKPARFLLLVIALAHLVIPVVMFARSSTLRAEVAAQHPDFTPSELDASVRVALTSASVFHLLLAVLCVVLAWKLQRRWASRLTVVSQALSIVFSVVSWSTSGMFHAVIPVVIALQLAVIALVLRSRRT</sequence>
<evidence type="ECO:0000313" key="3">
    <source>
        <dbReference type="Proteomes" id="UP001500280"/>
    </source>
</evidence>
<protein>
    <recommendedName>
        <fullName evidence="4">Integral membrane protein</fullName>
    </recommendedName>
</protein>
<evidence type="ECO:0000256" key="1">
    <source>
        <dbReference type="SAM" id="Phobius"/>
    </source>
</evidence>
<keyword evidence="1" id="KW-0812">Transmembrane</keyword>
<keyword evidence="1" id="KW-1133">Transmembrane helix</keyword>
<gene>
    <name evidence="2" type="ORF">GCM10009745_42050</name>
</gene>
<accession>A0ABP4TRB1</accession>
<comment type="caution">
    <text evidence="2">The sequence shown here is derived from an EMBL/GenBank/DDBJ whole genome shotgun (WGS) entry which is preliminary data.</text>
</comment>
<evidence type="ECO:0000313" key="2">
    <source>
        <dbReference type="EMBL" id="GAA1692307.1"/>
    </source>
</evidence>
<proteinExistence type="predicted"/>
<dbReference type="RefSeq" id="WP_344154424.1">
    <property type="nucleotide sequence ID" value="NZ_BAAANF010000016.1"/>
</dbReference>